<dbReference type="InterPro" id="IPR036412">
    <property type="entry name" value="HAD-like_sf"/>
</dbReference>
<dbReference type="Pfam" id="PF13419">
    <property type="entry name" value="HAD_2"/>
    <property type="match status" value="1"/>
</dbReference>
<dbReference type="PANTHER" id="PTHR43434:SF26">
    <property type="entry name" value="PYROPHOSPHATASE PPAX"/>
    <property type="match status" value="1"/>
</dbReference>
<dbReference type="InterPro" id="IPR050155">
    <property type="entry name" value="HAD-like_hydrolase_sf"/>
</dbReference>
<dbReference type="PANTHER" id="PTHR43434">
    <property type="entry name" value="PHOSPHOGLYCOLATE PHOSPHATASE"/>
    <property type="match status" value="1"/>
</dbReference>
<evidence type="ECO:0000313" key="2">
    <source>
        <dbReference type="EMBL" id="AIA95115.1"/>
    </source>
</evidence>
<feature type="non-terminal residue" evidence="2">
    <location>
        <position position="157"/>
    </location>
</feature>
<accession>A0A060CPH4</accession>
<dbReference type="Gene3D" id="1.10.150.240">
    <property type="entry name" value="Putative phosphatase, domain 2"/>
    <property type="match status" value="1"/>
</dbReference>
<evidence type="ECO:0000256" key="1">
    <source>
        <dbReference type="ARBA" id="ARBA00007958"/>
    </source>
</evidence>
<name>A0A060CPH4_9EURY</name>
<comment type="similarity">
    <text evidence="1">Belongs to the HAD-like hydrolase superfamily.</text>
</comment>
<proteinExistence type="inferred from homology"/>
<dbReference type="SUPFAM" id="SSF56784">
    <property type="entry name" value="HAD-like"/>
    <property type="match status" value="1"/>
</dbReference>
<dbReference type="InterPro" id="IPR023214">
    <property type="entry name" value="HAD_sf"/>
</dbReference>
<dbReference type="AlphaFoldDB" id="A0A060CPH4"/>
<reference evidence="2" key="1">
    <citation type="journal article" date="2013" name="Environ. Microbiol.">
        <title>Seasonally variable intestinal metagenomes of the red palm weevil (Rhynchophorus ferrugineus).</title>
        <authorList>
            <person name="Jia S."/>
            <person name="Zhang X."/>
            <person name="Zhang G."/>
            <person name="Yin A."/>
            <person name="Zhang S."/>
            <person name="Li F."/>
            <person name="Wang L."/>
            <person name="Zhao D."/>
            <person name="Yun Q."/>
            <person name="Tala"/>
            <person name="Wang J."/>
            <person name="Sun G."/>
            <person name="Baabdullah M."/>
            <person name="Yu X."/>
            <person name="Hu S."/>
            <person name="Al-Mssallem I.S."/>
            <person name="Yu J."/>
        </authorList>
    </citation>
    <scope>NUCLEOTIDE SEQUENCE</scope>
</reference>
<dbReference type="GO" id="GO:0008967">
    <property type="term" value="F:phosphoglycolate phosphatase activity"/>
    <property type="evidence" value="ECO:0007669"/>
    <property type="project" value="TreeGrafter"/>
</dbReference>
<dbReference type="GO" id="GO:0006281">
    <property type="term" value="P:DNA repair"/>
    <property type="evidence" value="ECO:0007669"/>
    <property type="project" value="TreeGrafter"/>
</dbReference>
<dbReference type="InterPro" id="IPR041492">
    <property type="entry name" value="HAD_2"/>
</dbReference>
<keyword evidence="2" id="KW-0378">Hydrolase</keyword>
<dbReference type="Gene3D" id="3.40.50.1000">
    <property type="entry name" value="HAD superfamily/HAD-like"/>
    <property type="match status" value="1"/>
</dbReference>
<dbReference type="GO" id="GO:0005829">
    <property type="term" value="C:cytosol"/>
    <property type="evidence" value="ECO:0007669"/>
    <property type="project" value="TreeGrafter"/>
</dbReference>
<sequence length="157" mass="16654">MVRSYQVAFREVLGQEVSAASVRPLVGMTLPDALADHASHLEALIRSYRRFNLAHLEELQRDYDGIARLLGDLRAAGARTGIVTSKSRTTAERSLAASGLADCVPLLVAQGDTELHKPHPEPVLAALAMVGATPEAAAYVGDSTWDLVAARAAGSPR</sequence>
<organism evidence="2">
    <name type="scientific">uncultured Thermococcus sp</name>
    <dbReference type="NCBI Taxonomy" id="186057"/>
    <lineage>
        <taxon>Archaea</taxon>
        <taxon>Methanobacteriati</taxon>
        <taxon>Methanobacteriota</taxon>
        <taxon>Thermococci</taxon>
        <taxon>Thermococcales</taxon>
        <taxon>Thermococcaceae</taxon>
        <taxon>Thermococcus</taxon>
        <taxon>environmental samples</taxon>
    </lineage>
</organism>
<protein>
    <submittedName>
        <fullName evidence="2">Hydrolase</fullName>
    </submittedName>
</protein>
<dbReference type="EMBL" id="KF127755">
    <property type="protein sequence ID" value="AIA95115.1"/>
    <property type="molecule type" value="Genomic_DNA"/>
</dbReference>
<dbReference type="InterPro" id="IPR023198">
    <property type="entry name" value="PGP-like_dom2"/>
</dbReference>
<dbReference type="InterPro" id="IPR006439">
    <property type="entry name" value="HAD-SF_hydro_IA"/>
</dbReference>
<dbReference type="NCBIfam" id="TIGR01549">
    <property type="entry name" value="HAD-SF-IA-v1"/>
    <property type="match status" value="1"/>
</dbReference>